<dbReference type="RefSeq" id="WP_050741649.1">
    <property type="nucleotide sequence ID" value="NZ_LGYO01000056.1"/>
</dbReference>
<protein>
    <submittedName>
        <fullName evidence="6">Patatin</fullName>
    </submittedName>
</protein>
<organism evidence="6 7">
    <name type="scientific">Acetobacterium bakii</name>
    <dbReference type="NCBI Taxonomy" id="52689"/>
    <lineage>
        <taxon>Bacteria</taxon>
        <taxon>Bacillati</taxon>
        <taxon>Bacillota</taxon>
        <taxon>Clostridia</taxon>
        <taxon>Eubacteriales</taxon>
        <taxon>Eubacteriaceae</taxon>
        <taxon>Acetobacterium</taxon>
    </lineage>
</organism>
<evidence type="ECO:0000256" key="2">
    <source>
        <dbReference type="ARBA" id="ARBA00022963"/>
    </source>
</evidence>
<evidence type="ECO:0000256" key="1">
    <source>
        <dbReference type="ARBA" id="ARBA00022801"/>
    </source>
</evidence>
<dbReference type="PANTHER" id="PTHR14226">
    <property type="entry name" value="NEUROPATHY TARGET ESTERASE/SWISS CHEESE D.MELANOGASTER"/>
    <property type="match status" value="1"/>
</dbReference>
<evidence type="ECO:0000313" key="7">
    <source>
        <dbReference type="Proteomes" id="UP000036873"/>
    </source>
</evidence>
<dbReference type="PANTHER" id="PTHR14226:SF57">
    <property type="entry name" value="BLR7027 PROTEIN"/>
    <property type="match status" value="1"/>
</dbReference>
<feature type="domain" description="PNPLA" evidence="5">
    <location>
        <begin position="8"/>
        <end position="194"/>
    </location>
</feature>
<evidence type="ECO:0000259" key="5">
    <source>
        <dbReference type="PROSITE" id="PS51635"/>
    </source>
</evidence>
<dbReference type="OrthoDB" id="9770965at2"/>
<dbReference type="InterPro" id="IPR016035">
    <property type="entry name" value="Acyl_Trfase/lysoPLipase"/>
</dbReference>
<dbReference type="GO" id="GO:0016042">
    <property type="term" value="P:lipid catabolic process"/>
    <property type="evidence" value="ECO:0007669"/>
    <property type="project" value="UniProtKB-UniRule"/>
</dbReference>
<name>A0A0L6TW77_9FIRM</name>
<dbReference type="PROSITE" id="PS51635">
    <property type="entry name" value="PNPLA"/>
    <property type="match status" value="1"/>
</dbReference>
<dbReference type="InterPro" id="IPR050301">
    <property type="entry name" value="NTE"/>
</dbReference>
<dbReference type="GO" id="GO:0016787">
    <property type="term" value="F:hydrolase activity"/>
    <property type="evidence" value="ECO:0007669"/>
    <property type="project" value="UniProtKB-UniRule"/>
</dbReference>
<dbReference type="InterPro" id="IPR002641">
    <property type="entry name" value="PNPLA_dom"/>
</dbReference>
<sequence length="441" mass="49555">MSQSEYGLVLSGGGAKGAFEMGVWKALRECNYPLGAVIGTSVGALNAAMIAQNNYDIAMEFWSNITISHVLNLNKTMTNNYVEHWSKESFEIFRTGFLHVLFSDGLDISPLRENLTRLVSEDAIRNSPIRFGLVTVDITSLKPRQLMIEDIPHGQLIDYLLASAALPIFQKQEIDGKTYLDGCFFDNVPIGFMAEQNFNNIISVEFPALGLRKSVRAKNIEITTVSNSQLLGGTLDFNSKTIEQSIQLGYLDGMRTFGALVGKHYYLDLNRNNAILEKFKAKLGTPLSDQSKQAKLLALLDIHEVPDENDIPAALENLLKKTSFRNRPLVLSLLEITGKSLGVPRLENYSIDFFFQALLKQLNILLGENLSLLENPKILKEFFLPAANNFKRFSFISFYLLFISIRGDLSSEKMRPFLCKFTPDISLSMITLLYLHETLKK</sequence>
<evidence type="ECO:0000256" key="4">
    <source>
        <dbReference type="PROSITE-ProRule" id="PRU01161"/>
    </source>
</evidence>
<dbReference type="EMBL" id="LGYO01000056">
    <property type="protein sequence ID" value="KNZ40508.1"/>
    <property type="molecule type" value="Genomic_DNA"/>
</dbReference>
<feature type="active site" description="Nucleophile" evidence="4">
    <location>
        <position position="41"/>
    </location>
</feature>
<keyword evidence="7" id="KW-1185">Reference proteome</keyword>
<gene>
    <name evidence="6" type="ORF">AKG39_17300</name>
</gene>
<feature type="active site" description="Proton acceptor" evidence="4">
    <location>
        <position position="181"/>
    </location>
</feature>
<keyword evidence="2 4" id="KW-0442">Lipid degradation</keyword>
<keyword evidence="3 4" id="KW-0443">Lipid metabolism</keyword>
<evidence type="ECO:0000256" key="3">
    <source>
        <dbReference type="ARBA" id="ARBA00023098"/>
    </source>
</evidence>
<dbReference type="CDD" id="cd07209">
    <property type="entry name" value="Pat_hypo_Ecoli_Z1214_like"/>
    <property type="match status" value="1"/>
</dbReference>
<dbReference type="Proteomes" id="UP000036873">
    <property type="component" value="Unassembled WGS sequence"/>
</dbReference>
<dbReference type="SUPFAM" id="SSF52151">
    <property type="entry name" value="FabD/lysophospholipase-like"/>
    <property type="match status" value="1"/>
</dbReference>
<accession>A0A0L6TW77</accession>
<comment type="caution">
    <text evidence="6">The sequence shown here is derived from an EMBL/GenBank/DDBJ whole genome shotgun (WGS) entry which is preliminary data.</text>
</comment>
<comment type="caution">
    <text evidence="4">Lacks conserved residue(s) required for the propagation of feature annotation.</text>
</comment>
<dbReference type="STRING" id="52689.AKG39_17300"/>
<feature type="short sequence motif" description="GXGXXG" evidence="4">
    <location>
        <begin position="12"/>
        <end position="17"/>
    </location>
</feature>
<dbReference type="Gene3D" id="3.40.1090.10">
    <property type="entry name" value="Cytosolic phospholipase A2 catalytic domain"/>
    <property type="match status" value="2"/>
</dbReference>
<dbReference type="AlphaFoldDB" id="A0A0L6TW77"/>
<evidence type="ECO:0000313" key="6">
    <source>
        <dbReference type="EMBL" id="KNZ40508.1"/>
    </source>
</evidence>
<dbReference type="Pfam" id="PF01734">
    <property type="entry name" value="Patatin"/>
    <property type="match status" value="1"/>
</dbReference>
<keyword evidence="1 4" id="KW-0378">Hydrolase</keyword>
<feature type="short sequence motif" description="GXSXG" evidence="4">
    <location>
        <begin position="39"/>
        <end position="43"/>
    </location>
</feature>
<reference evidence="7" key="1">
    <citation type="submission" date="2015-07" db="EMBL/GenBank/DDBJ databases">
        <title>Draft genome sequence of Acetobacterium bakii DSM 8293, a potential psychrophilic chemical producer through syngas fermentation.</title>
        <authorList>
            <person name="Song Y."/>
            <person name="Hwang S."/>
            <person name="Cho B.-K."/>
        </authorList>
    </citation>
    <scope>NUCLEOTIDE SEQUENCE [LARGE SCALE GENOMIC DNA]</scope>
    <source>
        <strain evidence="7">DSM 8239</strain>
    </source>
</reference>
<proteinExistence type="predicted"/>